<dbReference type="STRING" id="6198.A0A075AIY1"/>
<organism evidence="11 12">
    <name type="scientific">Opisthorchis viverrini</name>
    <name type="common">Southeast Asian liver fluke</name>
    <dbReference type="NCBI Taxonomy" id="6198"/>
    <lineage>
        <taxon>Eukaryota</taxon>
        <taxon>Metazoa</taxon>
        <taxon>Spiralia</taxon>
        <taxon>Lophotrochozoa</taxon>
        <taxon>Platyhelminthes</taxon>
        <taxon>Trematoda</taxon>
        <taxon>Digenea</taxon>
        <taxon>Opisthorchiida</taxon>
        <taxon>Opisthorchiata</taxon>
        <taxon>Opisthorchiidae</taxon>
        <taxon>Opisthorchis</taxon>
    </lineage>
</organism>
<keyword evidence="5 10" id="KW-0493">Microtubule</keyword>
<dbReference type="GO" id="GO:0051028">
    <property type="term" value="P:mRNA transport"/>
    <property type="evidence" value="ECO:0007669"/>
    <property type="project" value="UniProtKB-KW"/>
</dbReference>
<dbReference type="EMBL" id="KL596634">
    <property type="protein sequence ID" value="KER32424.1"/>
    <property type="molecule type" value="Genomic_DNA"/>
</dbReference>
<dbReference type="InterPro" id="IPR037177">
    <property type="entry name" value="DLC_sf"/>
</dbReference>
<dbReference type="OrthoDB" id="6221057at2759"/>
<evidence type="ECO:0000256" key="2">
    <source>
        <dbReference type="ARBA" id="ARBA00004245"/>
    </source>
</evidence>
<evidence type="ECO:0000256" key="5">
    <source>
        <dbReference type="ARBA" id="ARBA00022701"/>
    </source>
</evidence>
<keyword evidence="7" id="KW-0653">Protein transport</keyword>
<dbReference type="GeneID" id="20315667"/>
<dbReference type="CTD" id="20315667"/>
<keyword evidence="6" id="KW-0509">mRNA transport</keyword>
<proteinExistence type="inferred from homology"/>
<evidence type="ECO:0000256" key="7">
    <source>
        <dbReference type="ARBA" id="ARBA00022927"/>
    </source>
</evidence>
<keyword evidence="9" id="KW-0539">Nucleus</keyword>
<dbReference type="Proteomes" id="UP000054324">
    <property type="component" value="Unassembled WGS sequence"/>
</dbReference>
<accession>A0A075AIY1</accession>
<gene>
    <name evidence="11" type="ORF">T265_01479</name>
</gene>
<dbReference type="Pfam" id="PF01221">
    <property type="entry name" value="Dynein_light"/>
    <property type="match status" value="1"/>
</dbReference>
<dbReference type="SUPFAM" id="SSF54648">
    <property type="entry name" value="DLC"/>
    <property type="match status" value="1"/>
</dbReference>
<dbReference type="GO" id="GO:0005634">
    <property type="term" value="C:nucleus"/>
    <property type="evidence" value="ECO:0007669"/>
    <property type="project" value="UniProtKB-SubCell"/>
</dbReference>
<dbReference type="InterPro" id="IPR001372">
    <property type="entry name" value="Dynein_light_chain_typ-1/2"/>
</dbReference>
<dbReference type="GO" id="GO:0005868">
    <property type="term" value="C:cytoplasmic dynein complex"/>
    <property type="evidence" value="ECO:0007669"/>
    <property type="project" value="TreeGrafter"/>
</dbReference>
<keyword evidence="4 10" id="KW-0963">Cytoplasm</keyword>
<dbReference type="PANTHER" id="PTHR11886">
    <property type="entry name" value="DYNEIN LIGHT CHAIN"/>
    <property type="match status" value="1"/>
</dbReference>
<dbReference type="GO" id="GO:0045505">
    <property type="term" value="F:dynein intermediate chain binding"/>
    <property type="evidence" value="ECO:0007669"/>
    <property type="project" value="TreeGrafter"/>
</dbReference>
<keyword evidence="10" id="KW-0505">Motor protein</keyword>
<dbReference type="SMART" id="SM01375">
    <property type="entry name" value="Dynein_light"/>
    <property type="match status" value="1"/>
</dbReference>
<dbReference type="RefSeq" id="XP_009163784.1">
    <property type="nucleotide sequence ID" value="XM_009165520.1"/>
</dbReference>
<dbReference type="AlphaFoldDB" id="A0A075AIY1"/>
<reference evidence="11 12" key="1">
    <citation type="submission" date="2013-11" db="EMBL/GenBank/DDBJ databases">
        <title>Opisthorchis viverrini - life in the bile duct.</title>
        <authorList>
            <person name="Young N.D."/>
            <person name="Nagarajan N."/>
            <person name="Lin S.J."/>
            <person name="Korhonen P.K."/>
            <person name="Jex A.R."/>
            <person name="Hall R.S."/>
            <person name="Safavi-Hemami H."/>
            <person name="Kaewkong W."/>
            <person name="Bertrand D."/>
            <person name="Gao S."/>
            <person name="Seet Q."/>
            <person name="Wongkham S."/>
            <person name="Teh B.T."/>
            <person name="Wongkham C."/>
            <person name="Intapan P.M."/>
            <person name="Maleewong W."/>
            <person name="Yang X."/>
            <person name="Hu M."/>
            <person name="Wang Z."/>
            <person name="Hofmann A."/>
            <person name="Sternberg P.W."/>
            <person name="Tan P."/>
            <person name="Wang J."/>
            <person name="Gasser R.B."/>
        </authorList>
    </citation>
    <scope>NUCLEOTIDE SEQUENCE [LARGE SCALE GENOMIC DNA]</scope>
</reference>
<evidence type="ECO:0000256" key="10">
    <source>
        <dbReference type="RuleBase" id="RU365010"/>
    </source>
</evidence>
<evidence type="ECO:0000313" key="11">
    <source>
        <dbReference type="EMBL" id="KER32424.1"/>
    </source>
</evidence>
<evidence type="ECO:0000313" key="12">
    <source>
        <dbReference type="Proteomes" id="UP000054324"/>
    </source>
</evidence>
<dbReference type="Gene3D" id="3.30.740.10">
    <property type="entry name" value="Protein Inhibitor Of Neuronal Nitric Oxide Synthase"/>
    <property type="match status" value="1"/>
</dbReference>
<dbReference type="GO" id="GO:0015031">
    <property type="term" value="P:protein transport"/>
    <property type="evidence" value="ECO:0007669"/>
    <property type="project" value="UniProtKB-KW"/>
</dbReference>
<dbReference type="PANTHER" id="PTHR11886:SF35">
    <property type="entry name" value="DYNEIN LIGHT CHAIN"/>
    <property type="match status" value="1"/>
</dbReference>
<keyword evidence="12" id="KW-1185">Reference proteome</keyword>
<protein>
    <recommendedName>
        <fullName evidence="10">Dynein light chain</fullName>
    </recommendedName>
</protein>
<keyword evidence="10" id="KW-0243">Dynein</keyword>
<dbReference type="GO" id="GO:0007017">
    <property type="term" value="P:microtubule-based process"/>
    <property type="evidence" value="ECO:0007669"/>
    <property type="project" value="InterPro"/>
</dbReference>
<evidence type="ECO:0000256" key="1">
    <source>
        <dbReference type="ARBA" id="ARBA00004123"/>
    </source>
</evidence>
<evidence type="ECO:0000256" key="6">
    <source>
        <dbReference type="ARBA" id="ARBA00022816"/>
    </source>
</evidence>
<name>A0A075AIY1_OPIVI</name>
<comment type="subcellular location">
    <subcellularLocation>
        <location evidence="2 10">Cytoplasm</location>
        <location evidence="2 10">Cytoskeleton</location>
    </subcellularLocation>
    <subcellularLocation>
        <location evidence="1">Nucleus</location>
    </subcellularLocation>
</comment>
<evidence type="ECO:0000256" key="4">
    <source>
        <dbReference type="ARBA" id="ARBA00022490"/>
    </source>
</evidence>
<sequence>MLQESNQKEYLQSDMNGQMRRTVLELCGEAFRLFRVEKDIASYVREGMRTQYPGIWHCIVGEKFGSAVSYESNTFINFYFDRYGILLFKAG</sequence>
<dbReference type="KEGG" id="ovi:T265_01479"/>
<evidence type="ECO:0000256" key="8">
    <source>
        <dbReference type="ARBA" id="ARBA00023212"/>
    </source>
</evidence>
<comment type="similarity">
    <text evidence="10">Belongs to the dynein light chain family.</text>
</comment>
<keyword evidence="8 10" id="KW-0206">Cytoskeleton</keyword>
<evidence type="ECO:0000256" key="9">
    <source>
        <dbReference type="ARBA" id="ARBA00023242"/>
    </source>
</evidence>
<keyword evidence="3" id="KW-0813">Transport</keyword>
<evidence type="ECO:0000256" key="3">
    <source>
        <dbReference type="ARBA" id="ARBA00022448"/>
    </source>
</evidence>
<dbReference type="FunFam" id="3.30.740.10:FF:000005">
    <property type="entry name" value="Dynein light chain"/>
    <property type="match status" value="1"/>
</dbReference>
<dbReference type="GO" id="GO:0005874">
    <property type="term" value="C:microtubule"/>
    <property type="evidence" value="ECO:0007669"/>
    <property type="project" value="UniProtKB-KW"/>
</dbReference>